<dbReference type="AlphaFoldDB" id="A0A091DNK1"/>
<gene>
    <name evidence="2" type="ORF">H920_06627</name>
</gene>
<evidence type="ECO:0000256" key="1">
    <source>
        <dbReference type="SAM" id="MobiDB-lite"/>
    </source>
</evidence>
<dbReference type="EMBL" id="KN122228">
    <property type="protein sequence ID" value="KFO32058.1"/>
    <property type="molecule type" value="Genomic_DNA"/>
</dbReference>
<dbReference type="Proteomes" id="UP000028990">
    <property type="component" value="Unassembled WGS sequence"/>
</dbReference>
<reference evidence="2 3" key="1">
    <citation type="submission" date="2013-11" db="EMBL/GenBank/DDBJ databases">
        <title>The Damaraland mole rat (Fukomys damarensis) genome and evolution of African mole rats.</title>
        <authorList>
            <person name="Gladyshev V.N."/>
            <person name="Fang X."/>
        </authorList>
    </citation>
    <scope>NUCLEOTIDE SEQUENCE [LARGE SCALE GENOMIC DNA]</scope>
    <source>
        <tissue evidence="2">Liver</tissue>
    </source>
</reference>
<evidence type="ECO:0000313" key="2">
    <source>
        <dbReference type="EMBL" id="KFO32058.1"/>
    </source>
</evidence>
<keyword evidence="3" id="KW-1185">Reference proteome</keyword>
<accession>A0A091DNK1</accession>
<feature type="region of interest" description="Disordered" evidence="1">
    <location>
        <begin position="25"/>
        <end position="44"/>
    </location>
</feature>
<organism evidence="2 3">
    <name type="scientific">Fukomys damarensis</name>
    <name type="common">Damaraland mole rat</name>
    <name type="synonym">Cryptomys damarensis</name>
    <dbReference type="NCBI Taxonomy" id="885580"/>
    <lineage>
        <taxon>Eukaryota</taxon>
        <taxon>Metazoa</taxon>
        <taxon>Chordata</taxon>
        <taxon>Craniata</taxon>
        <taxon>Vertebrata</taxon>
        <taxon>Euteleostomi</taxon>
        <taxon>Mammalia</taxon>
        <taxon>Eutheria</taxon>
        <taxon>Euarchontoglires</taxon>
        <taxon>Glires</taxon>
        <taxon>Rodentia</taxon>
        <taxon>Hystricomorpha</taxon>
        <taxon>Bathyergidae</taxon>
        <taxon>Fukomys</taxon>
    </lineage>
</organism>
<proteinExistence type="predicted"/>
<protein>
    <submittedName>
        <fullName evidence="2">Uncharacterized protein</fullName>
    </submittedName>
</protein>
<evidence type="ECO:0000313" key="3">
    <source>
        <dbReference type="Proteomes" id="UP000028990"/>
    </source>
</evidence>
<sequence>MQCGNKGGLLDAPAAQELLRAELGGGGADQRGQQDRSLAETTEPLLQRKAHVERYESGFKSTEKTRLSSSLAGVSLSLLLVLLHPALPPHLDEGQASAPCSGLLPSPRCSLGGRAGQWGSLVVKGGSQTPVALPQAFGALAFPSAVSQCESEPLVLKSTAQ</sequence>
<name>A0A091DNK1_FUKDA</name>